<sequence length="88" mass="9640">MVTFAPDRASFMLSPSDITAAATCTYGWLRGTVDPALGRAPRIGVADAFLERVSRLGDEHESRVLARLEAEHGADQVVRLARPERYTP</sequence>
<accession>A0A4Y9FHT8</accession>
<proteinExistence type="predicted"/>
<dbReference type="AlphaFoldDB" id="A0A4Y9FHT8"/>
<gene>
    <name evidence="1" type="ORF">E4U01_10910</name>
</gene>
<dbReference type="EMBL" id="SPQA01000172">
    <property type="protein sequence ID" value="TFU27989.1"/>
    <property type="molecule type" value="Genomic_DNA"/>
</dbReference>
<name>A0A4Y9FHT8_STRAI</name>
<evidence type="ECO:0000313" key="1">
    <source>
        <dbReference type="EMBL" id="TFU27989.1"/>
    </source>
</evidence>
<evidence type="ECO:0000313" key="2">
    <source>
        <dbReference type="Proteomes" id="UP000297747"/>
    </source>
</evidence>
<dbReference type="Proteomes" id="UP000297747">
    <property type="component" value="Unassembled WGS sequence"/>
</dbReference>
<reference evidence="1 2" key="1">
    <citation type="submission" date="2019-03" db="EMBL/GenBank/DDBJ databases">
        <title>Diversity of the mouse oral microbiome.</title>
        <authorList>
            <person name="Joseph S."/>
            <person name="Aduse-Opoku J."/>
            <person name="Curtis M."/>
            <person name="Wade W."/>
            <person name="Hashim A."/>
        </authorList>
    </citation>
    <scope>NUCLEOTIDE SEQUENCE [LARGE SCALE GENOMIC DNA]</scope>
    <source>
        <strain evidence="1 2">HT4</strain>
    </source>
</reference>
<organism evidence="1 2">
    <name type="scientific">Streptococcus acidominimus</name>
    <dbReference type="NCBI Taxonomy" id="1326"/>
    <lineage>
        <taxon>Bacteria</taxon>
        <taxon>Bacillati</taxon>
        <taxon>Bacillota</taxon>
        <taxon>Bacilli</taxon>
        <taxon>Lactobacillales</taxon>
        <taxon>Streptococcaceae</taxon>
        <taxon>Streptococcus</taxon>
    </lineage>
</organism>
<comment type="caution">
    <text evidence="1">The sequence shown here is derived from an EMBL/GenBank/DDBJ whole genome shotgun (WGS) entry which is preliminary data.</text>
</comment>
<feature type="non-terminal residue" evidence="1">
    <location>
        <position position="88"/>
    </location>
</feature>
<dbReference type="RefSeq" id="WP_135053566.1">
    <property type="nucleotide sequence ID" value="NZ_JADGLI010000172.1"/>
</dbReference>
<protein>
    <submittedName>
        <fullName evidence="1">Uncharacterized protein</fullName>
    </submittedName>
</protein>